<dbReference type="InterPro" id="IPR050452">
    <property type="entry name" value="Metacaspase"/>
</dbReference>
<dbReference type="EMBL" id="JARJCW010000001">
    <property type="protein sequence ID" value="KAJ7230044.1"/>
    <property type="molecule type" value="Genomic_DNA"/>
</dbReference>
<feature type="domain" description="Peptidase C14 caspase" evidence="3">
    <location>
        <begin position="67"/>
        <end position="345"/>
    </location>
</feature>
<dbReference type="PANTHER" id="PTHR48104">
    <property type="entry name" value="METACASPASE-4"/>
    <property type="match status" value="1"/>
</dbReference>
<evidence type="ECO:0000313" key="4">
    <source>
        <dbReference type="EMBL" id="KAJ7230044.1"/>
    </source>
</evidence>
<comment type="caution">
    <text evidence="4">The sequence shown here is derived from an EMBL/GenBank/DDBJ whole genome shotgun (WGS) entry which is preliminary data.</text>
</comment>
<evidence type="ECO:0000259" key="3">
    <source>
        <dbReference type="Pfam" id="PF00656"/>
    </source>
</evidence>
<feature type="region of interest" description="Disordered" evidence="2">
    <location>
        <begin position="1"/>
        <end position="31"/>
    </location>
</feature>
<dbReference type="Gene3D" id="3.40.50.1460">
    <property type="match status" value="1"/>
</dbReference>
<organism evidence="4 5">
    <name type="scientific">Mycena pura</name>
    <dbReference type="NCBI Taxonomy" id="153505"/>
    <lineage>
        <taxon>Eukaryota</taxon>
        <taxon>Fungi</taxon>
        <taxon>Dikarya</taxon>
        <taxon>Basidiomycota</taxon>
        <taxon>Agaricomycotina</taxon>
        <taxon>Agaricomycetes</taxon>
        <taxon>Agaricomycetidae</taxon>
        <taxon>Agaricales</taxon>
        <taxon>Marasmiineae</taxon>
        <taxon>Mycenaceae</taxon>
        <taxon>Mycena</taxon>
    </lineage>
</organism>
<feature type="compositionally biased region" description="Polar residues" evidence="2">
    <location>
        <begin position="13"/>
        <end position="31"/>
    </location>
</feature>
<dbReference type="Pfam" id="PF00656">
    <property type="entry name" value="Peptidase_C14"/>
    <property type="match status" value="1"/>
</dbReference>
<proteinExistence type="inferred from homology"/>
<dbReference type="InterPro" id="IPR011600">
    <property type="entry name" value="Pept_C14_caspase"/>
</dbReference>
<protein>
    <submittedName>
        <fullName evidence="4">Caspase domain-containing protein</fullName>
    </submittedName>
</protein>
<feature type="compositionally biased region" description="Basic and acidic residues" evidence="2">
    <location>
        <begin position="1"/>
        <end position="12"/>
    </location>
</feature>
<dbReference type="Proteomes" id="UP001219525">
    <property type="component" value="Unassembled WGS sequence"/>
</dbReference>
<evidence type="ECO:0000256" key="2">
    <source>
        <dbReference type="SAM" id="MobiDB-lite"/>
    </source>
</evidence>
<gene>
    <name evidence="4" type="ORF">GGX14DRAFT_409883</name>
</gene>
<dbReference type="GO" id="GO:0004197">
    <property type="term" value="F:cysteine-type endopeptidase activity"/>
    <property type="evidence" value="ECO:0007669"/>
    <property type="project" value="InterPro"/>
</dbReference>
<evidence type="ECO:0000256" key="1">
    <source>
        <dbReference type="ARBA" id="ARBA00009005"/>
    </source>
</evidence>
<evidence type="ECO:0000313" key="5">
    <source>
        <dbReference type="Proteomes" id="UP001219525"/>
    </source>
</evidence>
<sequence length="718" mass="79056">MDSSMRRNRDSVSCRNNDTCGSASTRNMSRAQGNDLFANTVTLSTDNSQGLDPDKRQSNHAMQRDRVFALIIGIDKYDEISQLSGCVNDAKAFKSYLTASLRVPDSERNIRLLKDDEAARAQILDAFETFLLNNNDIRNVGSDTKDVGDAIILYYAGHGFSAETSGNIYAPRNTVQGICPCDMTGAQAPEGSERVHPIPHYTINRMLQSLAQSKGNNITVILDCCHSGGATRGNHVVRFSPSSPIPGNLDHNFLRKITPGPNRGMKQELPDGFKYLRMESHVLLAACRDSQLAAESRLAGGTTCRGRFSYSLERTLMGANLATTTYRDVIDRVDKWGESQHPQVEGVYKHRTLFNGAAAEDRRRSWPLEAGGKSKACFRALVGNIEGVEPDTEFCIVDAASKRVDIGNFLARDVRLNSCELVPVSSKETQSKLENLPLDPTWRAEVSKWKNDSMILKVYAPTVQLFSQDGNDDDAVISRKFVEASRETATVQLELDQDIVRLNWLSGILKDEGGGKTAKQPFRLQPEVSLADALDGVAHFNYFLNLHHGGNPVDGVTFDLHALEGDRNSGRRPVGPNLLEGMVAEVADDSTHYGVTVFNGSPHELYAYLLYFEPSDCSIQDWTDPDMQTPLKAARDGKATEHAFGYGPGVDSFQFCLNPGNTEETGFLKLIVSTQSLEKRSIVQDSPFNPVKRGAKRESPQKGEAWDAYCAIVTVKAG</sequence>
<comment type="similarity">
    <text evidence="1">Belongs to the peptidase C14B family.</text>
</comment>
<dbReference type="PANTHER" id="PTHR48104:SF30">
    <property type="entry name" value="METACASPASE-1"/>
    <property type="match status" value="1"/>
</dbReference>
<keyword evidence="5" id="KW-1185">Reference proteome</keyword>
<reference evidence="4" key="1">
    <citation type="submission" date="2023-03" db="EMBL/GenBank/DDBJ databases">
        <title>Massive genome expansion in bonnet fungi (Mycena s.s.) driven by repeated elements and novel gene families across ecological guilds.</title>
        <authorList>
            <consortium name="Lawrence Berkeley National Laboratory"/>
            <person name="Harder C.B."/>
            <person name="Miyauchi S."/>
            <person name="Viragh M."/>
            <person name="Kuo A."/>
            <person name="Thoen E."/>
            <person name="Andreopoulos B."/>
            <person name="Lu D."/>
            <person name="Skrede I."/>
            <person name="Drula E."/>
            <person name="Henrissat B."/>
            <person name="Morin E."/>
            <person name="Kohler A."/>
            <person name="Barry K."/>
            <person name="LaButti K."/>
            <person name="Morin E."/>
            <person name="Salamov A."/>
            <person name="Lipzen A."/>
            <person name="Mereny Z."/>
            <person name="Hegedus B."/>
            <person name="Baldrian P."/>
            <person name="Stursova M."/>
            <person name="Weitz H."/>
            <person name="Taylor A."/>
            <person name="Grigoriev I.V."/>
            <person name="Nagy L.G."/>
            <person name="Martin F."/>
            <person name="Kauserud H."/>
        </authorList>
    </citation>
    <scope>NUCLEOTIDE SEQUENCE</scope>
    <source>
        <strain evidence="4">9144</strain>
    </source>
</reference>
<name>A0AAD7E5J2_9AGAR</name>
<dbReference type="GO" id="GO:0006508">
    <property type="term" value="P:proteolysis"/>
    <property type="evidence" value="ECO:0007669"/>
    <property type="project" value="InterPro"/>
</dbReference>
<dbReference type="GO" id="GO:0005737">
    <property type="term" value="C:cytoplasm"/>
    <property type="evidence" value="ECO:0007669"/>
    <property type="project" value="TreeGrafter"/>
</dbReference>
<dbReference type="AlphaFoldDB" id="A0AAD7E5J2"/>
<accession>A0AAD7E5J2</accession>